<evidence type="ECO:0000256" key="6">
    <source>
        <dbReference type="SAM" id="Phobius"/>
    </source>
</evidence>
<dbReference type="InterPro" id="IPR044772">
    <property type="entry name" value="NO3_transporter"/>
</dbReference>
<dbReference type="GO" id="GO:0016020">
    <property type="term" value="C:membrane"/>
    <property type="evidence" value="ECO:0007669"/>
    <property type="project" value="UniProtKB-SubCell"/>
</dbReference>
<dbReference type="Proteomes" id="UP000649617">
    <property type="component" value="Unassembled WGS sequence"/>
</dbReference>
<sequence length="218" mass="24489">LGYANRQALRSSNHREDAKAQHVGFLDEIRGLKEVSVWFVLSTLGKLTHLNNQLATHFRTYFQMAAGDASALAGAFGYVLVRLHARIDQARNLFARSLGGITSDLMYKNFAFRGRIWAQFLVLFFEAVFLFAFGNVDNSQPWYVALAVLVCFSLFVQMDALTPFKVHAGYVMFWALLSPCYYWSEYGGMFMGPAATSEKSKGQISDSEMSTEAPSERC</sequence>
<evidence type="ECO:0000313" key="8">
    <source>
        <dbReference type="Proteomes" id="UP000649617"/>
    </source>
</evidence>
<protein>
    <submittedName>
        <fullName evidence="7">NRT2.1 protein</fullName>
    </submittedName>
</protein>
<dbReference type="EMBL" id="CAJNIZ010046389">
    <property type="protein sequence ID" value="CAE7747153.1"/>
    <property type="molecule type" value="Genomic_DNA"/>
</dbReference>
<dbReference type="OrthoDB" id="431051at2759"/>
<comment type="caution">
    <text evidence="7">The sequence shown here is derived from an EMBL/GenBank/DDBJ whole genome shotgun (WGS) entry which is preliminary data.</text>
</comment>
<dbReference type="GO" id="GO:0015112">
    <property type="term" value="F:nitrate transmembrane transporter activity"/>
    <property type="evidence" value="ECO:0007669"/>
    <property type="project" value="InterPro"/>
</dbReference>
<keyword evidence="8" id="KW-1185">Reference proteome</keyword>
<evidence type="ECO:0000256" key="3">
    <source>
        <dbReference type="ARBA" id="ARBA00022989"/>
    </source>
</evidence>
<keyword evidence="3 6" id="KW-1133">Transmembrane helix</keyword>
<evidence type="ECO:0000313" key="7">
    <source>
        <dbReference type="EMBL" id="CAE7747153.1"/>
    </source>
</evidence>
<feature type="non-terminal residue" evidence="7">
    <location>
        <position position="1"/>
    </location>
</feature>
<evidence type="ECO:0000256" key="4">
    <source>
        <dbReference type="ARBA" id="ARBA00023136"/>
    </source>
</evidence>
<name>A0A812XPH7_SYMPI</name>
<evidence type="ECO:0000256" key="5">
    <source>
        <dbReference type="SAM" id="MobiDB-lite"/>
    </source>
</evidence>
<reference evidence="7" key="1">
    <citation type="submission" date="2021-02" db="EMBL/GenBank/DDBJ databases">
        <authorList>
            <person name="Dougan E. K."/>
            <person name="Rhodes N."/>
            <person name="Thang M."/>
            <person name="Chan C."/>
        </authorList>
    </citation>
    <scope>NUCLEOTIDE SEQUENCE</scope>
</reference>
<feature type="transmembrane region" description="Helical" evidence="6">
    <location>
        <begin position="168"/>
        <end position="184"/>
    </location>
</feature>
<keyword evidence="2 6" id="KW-0812">Transmembrane</keyword>
<proteinExistence type="predicted"/>
<feature type="transmembrane region" description="Helical" evidence="6">
    <location>
        <begin position="116"/>
        <end position="136"/>
    </location>
</feature>
<comment type="subcellular location">
    <subcellularLocation>
        <location evidence="1">Membrane</location>
        <topology evidence="1">Multi-pass membrane protein</topology>
    </subcellularLocation>
</comment>
<dbReference type="PANTHER" id="PTHR23515">
    <property type="entry name" value="HIGH-AFFINITY NITRATE TRANSPORTER 2.3"/>
    <property type="match status" value="1"/>
</dbReference>
<feature type="region of interest" description="Disordered" evidence="5">
    <location>
        <begin position="198"/>
        <end position="218"/>
    </location>
</feature>
<keyword evidence="4 6" id="KW-0472">Membrane</keyword>
<feature type="compositionally biased region" description="Polar residues" evidence="5">
    <location>
        <begin position="202"/>
        <end position="218"/>
    </location>
</feature>
<dbReference type="AlphaFoldDB" id="A0A812XPH7"/>
<gene>
    <name evidence="7" type="primary">NRT2.1</name>
    <name evidence="7" type="ORF">SPIL2461_LOCUS21583</name>
</gene>
<feature type="transmembrane region" description="Helical" evidence="6">
    <location>
        <begin position="142"/>
        <end position="161"/>
    </location>
</feature>
<organism evidence="7 8">
    <name type="scientific">Symbiodinium pilosum</name>
    <name type="common">Dinoflagellate</name>
    <dbReference type="NCBI Taxonomy" id="2952"/>
    <lineage>
        <taxon>Eukaryota</taxon>
        <taxon>Sar</taxon>
        <taxon>Alveolata</taxon>
        <taxon>Dinophyceae</taxon>
        <taxon>Suessiales</taxon>
        <taxon>Symbiodiniaceae</taxon>
        <taxon>Symbiodinium</taxon>
    </lineage>
</organism>
<evidence type="ECO:0000256" key="1">
    <source>
        <dbReference type="ARBA" id="ARBA00004141"/>
    </source>
</evidence>
<evidence type="ECO:0000256" key="2">
    <source>
        <dbReference type="ARBA" id="ARBA00022692"/>
    </source>
</evidence>
<accession>A0A812XPH7</accession>